<keyword evidence="2" id="KW-1133">Transmembrane helix</keyword>
<keyword evidence="2" id="KW-0812">Transmembrane</keyword>
<name>A0A0L6VHP1_9BASI</name>
<feature type="compositionally biased region" description="Acidic residues" evidence="1">
    <location>
        <begin position="890"/>
        <end position="905"/>
    </location>
</feature>
<comment type="caution">
    <text evidence="3">The sequence shown here is derived from an EMBL/GenBank/DDBJ whole genome shotgun (WGS) entry which is preliminary data.</text>
</comment>
<keyword evidence="4" id="KW-1185">Reference proteome</keyword>
<feature type="region of interest" description="Disordered" evidence="1">
    <location>
        <begin position="939"/>
        <end position="1018"/>
    </location>
</feature>
<feature type="compositionally biased region" description="Polar residues" evidence="1">
    <location>
        <begin position="557"/>
        <end position="569"/>
    </location>
</feature>
<feature type="region of interest" description="Disordered" evidence="1">
    <location>
        <begin position="511"/>
        <end position="592"/>
    </location>
</feature>
<dbReference type="OrthoDB" id="21151at2759"/>
<evidence type="ECO:0000313" key="3">
    <source>
        <dbReference type="EMBL" id="KNZ60082.1"/>
    </source>
</evidence>
<dbReference type="EMBL" id="LAVV01006407">
    <property type="protein sequence ID" value="KNZ60082.1"/>
    <property type="molecule type" value="Genomic_DNA"/>
</dbReference>
<dbReference type="AlphaFoldDB" id="A0A0L6VHP1"/>
<reference evidence="3 4" key="1">
    <citation type="submission" date="2015-08" db="EMBL/GenBank/DDBJ databases">
        <title>Next Generation Sequencing and Analysis of the Genome of Puccinia sorghi L Schw, the Causal Agent of Maize Common Rust.</title>
        <authorList>
            <person name="Rochi L."/>
            <person name="Burguener G."/>
            <person name="Darino M."/>
            <person name="Turjanski A."/>
            <person name="Kreff E."/>
            <person name="Dieguez M.J."/>
            <person name="Sacco F."/>
        </authorList>
    </citation>
    <scope>NUCLEOTIDE SEQUENCE [LARGE SCALE GENOMIC DNA]</scope>
    <source>
        <strain evidence="3 4">RO10H11247</strain>
    </source>
</reference>
<proteinExistence type="predicted"/>
<protein>
    <recommendedName>
        <fullName evidence="5">Myosin-binding domain-containing protein</fullName>
    </recommendedName>
</protein>
<organism evidence="3 4">
    <name type="scientific">Puccinia sorghi</name>
    <dbReference type="NCBI Taxonomy" id="27349"/>
    <lineage>
        <taxon>Eukaryota</taxon>
        <taxon>Fungi</taxon>
        <taxon>Dikarya</taxon>
        <taxon>Basidiomycota</taxon>
        <taxon>Pucciniomycotina</taxon>
        <taxon>Pucciniomycetes</taxon>
        <taxon>Pucciniales</taxon>
        <taxon>Pucciniaceae</taxon>
        <taxon>Puccinia</taxon>
    </lineage>
</organism>
<feature type="transmembrane region" description="Helical" evidence="2">
    <location>
        <begin position="201"/>
        <end position="233"/>
    </location>
</feature>
<feature type="region of interest" description="Disordered" evidence="1">
    <location>
        <begin position="467"/>
        <end position="487"/>
    </location>
</feature>
<evidence type="ECO:0008006" key="5">
    <source>
        <dbReference type="Google" id="ProtNLM"/>
    </source>
</evidence>
<dbReference type="Proteomes" id="UP000037035">
    <property type="component" value="Unassembled WGS sequence"/>
</dbReference>
<feature type="compositionally biased region" description="Polar residues" evidence="1">
    <location>
        <begin position="101"/>
        <end position="126"/>
    </location>
</feature>
<feature type="region of interest" description="Disordered" evidence="1">
    <location>
        <begin position="835"/>
        <end position="923"/>
    </location>
</feature>
<evidence type="ECO:0000256" key="2">
    <source>
        <dbReference type="SAM" id="Phobius"/>
    </source>
</evidence>
<feature type="compositionally biased region" description="Polar residues" evidence="1">
    <location>
        <begin position="539"/>
        <end position="548"/>
    </location>
</feature>
<feature type="region of interest" description="Disordered" evidence="1">
    <location>
        <begin position="100"/>
        <end position="126"/>
    </location>
</feature>
<evidence type="ECO:0000313" key="4">
    <source>
        <dbReference type="Proteomes" id="UP000037035"/>
    </source>
</evidence>
<feature type="compositionally biased region" description="Low complexity" evidence="1">
    <location>
        <begin position="577"/>
        <end position="592"/>
    </location>
</feature>
<keyword evidence="2" id="KW-0472">Membrane</keyword>
<feature type="compositionally biased region" description="Low complexity" evidence="1">
    <location>
        <begin position="992"/>
        <end position="1007"/>
    </location>
</feature>
<feature type="compositionally biased region" description="Polar residues" evidence="1">
    <location>
        <begin position="511"/>
        <end position="530"/>
    </location>
</feature>
<gene>
    <name evidence="3" type="ORF">VP01_1612g5</name>
</gene>
<dbReference type="VEuPathDB" id="FungiDB:VP01_1612g5"/>
<accession>A0A0L6VHP1</accession>
<evidence type="ECO:0000256" key="1">
    <source>
        <dbReference type="SAM" id="MobiDB-lite"/>
    </source>
</evidence>
<sequence length="1040" mass="114396">MAEPLILSDSPLAQYLSQSVPSESHYLPVPQDLLNPASTMTDNPHQVQPLHPLLVRLDIINSYNFSSVLSLLLKPFSVMLSKLKSQFSFQSFVSRLPPNNPSIDDSSTTASSQPLLPASDQTDQPDNQLSERLKYLICSSFLLNPDLQPDFYDSHATPPMLSELVSFNEPSLQQHSHSLLTPNLTLDFIKSFRFFRPHPRVILSLSTLLILIGYHVSPLWALFSLPVFALTLFRPRSLHRLRHIDIIPHLSPRSLQLEIQSAIVPEIAELVNKSQALDLRVSRAIGAVKEIECVALGLGLSVPSLDTWYFYPQKLTAIVLFLAKQKKTLRSNPMPPVSRLETAAFPLAGPSQVQQTSDLSNDNLHALGVRKVLQRVLDQARHEFENTAVELESVIIHTASSTSGGHSGSSTLSALMEMYGCSRISSQESQSSLRGSATERARRQAWRASLHSRIHDDSQLVDPIASNHQHITSTPPSSKRLSLQTPTSPNSVIFESLPHLAHLETRKLTSLVSRQPRSRSSFGTPSQSHECQVVPAGGSSPTEDQLASTYRCPPRSRPSSFHISYSPTSAGIDGRRSSLLMPSGRSPRPRPCSMSAASLRTLSAYSPSSRVLRLPELYPEIVVPPSSTNHNLAPNSPVIERVLPYSLAALQNTFERMHISRKRMLCCLLALDFTLFTPNTLPMWQDTLETVQGLLKTVETLGCELTAGMASEFGPGSFETTPVARPTFTGTNRNCPRVEQEDVGATQEVRDFAPPIPEAEKKAKRHGELLSQMQVMDLALRAISAKMKVCVEELEQDSQHQSHGQRAINVHESIRSDLESLAREWDGSRSKIRDVVEGEKVPTPGRSRLRPHSLDSNEGCSSMSSGRASSIYSSEVLTPVGEHGPGGLYESEETIEESEDAEDELGPLLGPAGRGKSMAPPPGLEELLAGAVAPKNKAARRSGQIFQQAAGRPEQVQDCSSPPGPRTKSLRLSAEEQLELTRRRRESAIFTPRSRPLSLLHLHSSSPNSKPDTPQPGIVTELKDVLHVLKARRASSIELQ</sequence>
<feature type="compositionally biased region" description="Low complexity" evidence="1">
    <location>
        <begin position="861"/>
        <end position="874"/>
    </location>
</feature>